<keyword evidence="3" id="KW-1185">Reference proteome</keyword>
<organism evidence="2 3">
    <name type="scientific">Prorocentrum cordatum</name>
    <dbReference type="NCBI Taxonomy" id="2364126"/>
    <lineage>
        <taxon>Eukaryota</taxon>
        <taxon>Sar</taxon>
        <taxon>Alveolata</taxon>
        <taxon>Dinophyceae</taxon>
        <taxon>Prorocentrales</taxon>
        <taxon>Prorocentraceae</taxon>
        <taxon>Prorocentrum</taxon>
    </lineage>
</organism>
<feature type="region of interest" description="Disordered" evidence="1">
    <location>
        <begin position="70"/>
        <end position="113"/>
    </location>
</feature>
<reference evidence="2" key="1">
    <citation type="submission" date="2023-10" db="EMBL/GenBank/DDBJ databases">
        <authorList>
            <person name="Chen Y."/>
            <person name="Shah S."/>
            <person name="Dougan E. K."/>
            <person name="Thang M."/>
            <person name="Chan C."/>
        </authorList>
    </citation>
    <scope>NUCLEOTIDE SEQUENCE [LARGE SCALE GENOMIC DNA]</scope>
</reference>
<proteinExistence type="predicted"/>
<gene>
    <name evidence="2" type="ORF">PCOR1329_LOCUS59826</name>
</gene>
<evidence type="ECO:0000313" key="3">
    <source>
        <dbReference type="Proteomes" id="UP001189429"/>
    </source>
</evidence>
<dbReference type="Proteomes" id="UP001189429">
    <property type="component" value="Unassembled WGS sequence"/>
</dbReference>
<comment type="caution">
    <text evidence="2">The sequence shown here is derived from an EMBL/GenBank/DDBJ whole genome shotgun (WGS) entry which is preliminary data.</text>
</comment>
<evidence type="ECO:0000313" key="2">
    <source>
        <dbReference type="EMBL" id="CAK0875088.1"/>
    </source>
</evidence>
<accession>A0ABN9VNX4</accession>
<evidence type="ECO:0000256" key="1">
    <source>
        <dbReference type="SAM" id="MobiDB-lite"/>
    </source>
</evidence>
<feature type="compositionally biased region" description="Basic and acidic residues" evidence="1">
    <location>
        <begin position="93"/>
        <end position="113"/>
    </location>
</feature>
<sequence>MARLDSYTSASLLPWCSSYWLRHMARASHAQHCGLSLRRDLGNRPEGSCRLLTQDACLLIGLLASTLQGPVEEERRGKEAQRGRQTRGGLEARAQDGDAAEHRLLRPRPGEPR</sequence>
<protein>
    <submittedName>
        <fullName evidence="2">Uncharacterized protein</fullName>
    </submittedName>
</protein>
<dbReference type="EMBL" id="CAUYUJ010017472">
    <property type="protein sequence ID" value="CAK0875088.1"/>
    <property type="molecule type" value="Genomic_DNA"/>
</dbReference>
<feature type="compositionally biased region" description="Basic and acidic residues" evidence="1">
    <location>
        <begin position="72"/>
        <end position="82"/>
    </location>
</feature>
<name>A0ABN9VNX4_9DINO</name>